<dbReference type="PANTHER" id="PTHR43581">
    <property type="entry name" value="ATP/GTP PHOSPHATASE"/>
    <property type="match status" value="1"/>
</dbReference>
<dbReference type="Gene3D" id="3.40.50.300">
    <property type="entry name" value="P-loop containing nucleotide triphosphate hydrolases"/>
    <property type="match status" value="1"/>
</dbReference>
<dbReference type="InterPro" id="IPR003959">
    <property type="entry name" value="ATPase_AAA_core"/>
</dbReference>
<sequence>MTEGGMKLKMLINKIKSIDSLTIELPVEKGLYALTGQNGSGKSTVATCASSVFFNMTMKDYFGETPTDSKIEFEYNGSKKVYLKEFGKWVSKKEGYIELKGFYEGSLIFGNRFRNTSYNNLRKLDKISSSYLKPAAEFIRENLGIILHNNKNFYEKLYRVNPSSIRHIGTFYGDIFYYEIKGKLVSQFHMSTGENLLISILNSLNIRNSDRETLNVPCILILDEIELALHPSSLKRLVTFLKDISNRFNYAVYFSTHSLELISSIKPDNIYFLDRHSDHSVELINPCYPAYATRMLYDHTGYDYIILVEDDLAREIIKRLLKQNSLWGNKLIYILPCGGYSNVIDLAQEVISSNLVGKTSSISIILDADIKTQAANYIAKNGISNNIPLNYLPIESLEKYLKSKLFDEVDHKLFRHLNDFVFHQVSLNQIIDDYRGQNEHLNDSNGKKLYERIDKELRARNKSRTEIIEMVVDYLTQNDKKSIDKIVTFLKKQFE</sequence>
<dbReference type="PANTHER" id="PTHR43581:SF4">
    <property type="entry name" value="ATP_GTP PHOSPHATASE"/>
    <property type="match status" value="1"/>
</dbReference>
<accession>A0A512RS46</accession>
<dbReference type="Pfam" id="PF13304">
    <property type="entry name" value="AAA_21"/>
    <property type="match status" value="1"/>
</dbReference>
<dbReference type="SUPFAM" id="SSF52540">
    <property type="entry name" value="P-loop containing nucleoside triphosphate hydrolases"/>
    <property type="match status" value="1"/>
</dbReference>
<protein>
    <submittedName>
        <fullName evidence="3">Uncharacterized protein</fullName>
    </submittedName>
</protein>
<dbReference type="Pfam" id="PF13476">
    <property type="entry name" value="AAA_23"/>
    <property type="match status" value="1"/>
</dbReference>
<dbReference type="GO" id="GO:0016887">
    <property type="term" value="F:ATP hydrolysis activity"/>
    <property type="evidence" value="ECO:0007669"/>
    <property type="project" value="InterPro"/>
</dbReference>
<evidence type="ECO:0000313" key="4">
    <source>
        <dbReference type="Proteomes" id="UP000321436"/>
    </source>
</evidence>
<keyword evidence="4" id="KW-1185">Reference proteome</keyword>
<dbReference type="CDD" id="cd00267">
    <property type="entry name" value="ABC_ATPase"/>
    <property type="match status" value="1"/>
</dbReference>
<dbReference type="EMBL" id="BKAU01000007">
    <property type="protein sequence ID" value="GEP98517.1"/>
    <property type="molecule type" value="Genomic_DNA"/>
</dbReference>
<dbReference type="RefSeq" id="WP_222614491.1">
    <property type="nucleotide sequence ID" value="NZ_BKAU01000007.1"/>
</dbReference>
<evidence type="ECO:0000259" key="1">
    <source>
        <dbReference type="Pfam" id="PF13304"/>
    </source>
</evidence>
<evidence type="ECO:0000313" key="3">
    <source>
        <dbReference type="EMBL" id="GEP98517.1"/>
    </source>
</evidence>
<gene>
    <name evidence="3" type="ORF">CCY01nite_47770</name>
</gene>
<dbReference type="InterPro" id="IPR051396">
    <property type="entry name" value="Bact_Antivir_Def_Nuclease"/>
</dbReference>
<dbReference type="GO" id="GO:0006302">
    <property type="term" value="P:double-strand break repair"/>
    <property type="evidence" value="ECO:0007669"/>
    <property type="project" value="InterPro"/>
</dbReference>
<name>A0A512RS46_9BACT</name>
<organism evidence="3 4">
    <name type="scientific">Chitinophaga cymbidii</name>
    <dbReference type="NCBI Taxonomy" id="1096750"/>
    <lineage>
        <taxon>Bacteria</taxon>
        <taxon>Pseudomonadati</taxon>
        <taxon>Bacteroidota</taxon>
        <taxon>Chitinophagia</taxon>
        <taxon>Chitinophagales</taxon>
        <taxon>Chitinophagaceae</taxon>
        <taxon>Chitinophaga</taxon>
    </lineage>
</organism>
<dbReference type="AlphaFoldDB" id="A0A512RS46"/>
<evidence type="ECO:0000259" key="2">
    <source>
        <dbReference type="Pfam" id="PF13476"/>
    </source>
</evidence>
<comment type="caution">
    <text evidence="3">The sequence shown here is derived from an EMBL/GenBank/DDBJ whole genome shotgun (WGS) entry which is preliminary data.</text>
</comment>
<feature type="domain" description="Rad50/SbcC-type AAA" evidence="2">
    <location>
        <begin position="9"/>
        <end position="118"/>
    </location>
</feature>
<feature type="domain" description="ATPase AAA-type core" evidence="1">
    <location>
        <begin position="131"/>
        <end position="263"/>
    </location>
</feature>
<proteinExistence type="predicted"/>
<dbReference type="GO" id="GO:0005524">
    <property type="term" value="F:ATP binding"/>
    <property type="evidence" value="ECO:0007669"/>
    <property type="project" value="InterPro"/>
</dbReference>
<dbReference type="Proteomes" id="UP000321436">
    <property type="component" value="Unassembled WGS sequence"/>
</dbReference>
<reference evidence="3 4" key="1">
    <citation type="submission" date="2019-07" db="EMBL/GenBank/DDBJ databases">
        <title>Whole genome shotgun sequence of Chitinophaga cymbidii NBRC 109752.</title>
        <authorList>
            <person name="Hosoyama A."/>
            <person name="Uohara A."/>
            <person name="Ohji S."/>
            <person name="Ichikawa N."/>
        </authorList>
    </citation>
    <scope>NUCLEOTIDE SEQUENCE [LARGE SCALE GENOMIC DNA]</scope>
    <source>
        <strain evidence="3 4">NBRC 109752</strain>
    </source>
</reference>
<dbReference type="InterPro" id="IPR038729">
    <property type="entry name" value="Rad50/SbcC_AAA"/>
</dbReference>
<dbReference type="InterPro" id="IPR027417">
    <property type="entry name" value="P-loop_NTPase"/>
</dbReference>